<accession>A0A6G1HJE8</accession>
<evidence type="ECO:0000313" key="4">
    <source>
        <dbReference type="Proteomes" id="UP000799640"/>
    </source>
</evidence>
<keyword evidence="4" id="KW-1185">Reference proteome</keyword>
<feature type="region of interest" description="Disordered" evidence="1">
    <location>
        <begin position="57"/>
        <end position="76"/>
    </location>
</feature>
<reference evidence="3" key="1">
    <citation type="journal article" date="2020" name="Stud. Mycol.">
        <title>101 Dothideomycetes genomes: a test case for predicting lifestyles and emergence of pathogens.</title>
        <authorList>
            <person name="Haridas S."/>
            <person name="Albert R."/>
            <person name="Binder M."/>
            <person name="Bloem J."/>
            <person name="Labutti K."/>
            <person name="Salamov A."/>
            <person name="Andreopoulos B."/>
            <person name="Baker S."/>
            <person name="Barry K."/>
            <person name="Bills G."/>
            <person name="Bluhm B."/>
            <person name="Cannon C."/>
            <person name="Castanera R."/>
            <person name="Culley D."/>
            <person name="Daum C."/>
            <person name="Ezra D."/>
            <person name="Gonzalez J."/>
            <person name="Henrissat B."/>
            <person name="Kuo A."/>
            <person name="Liang C."/>
            <person name="Lipzen A."/>
            <person name="Lutzoni F."/>
            <person name="Magnuson J."/>
            <person name="Mondo S."/>
            <person name="Nolan M."/>
            <person name="Ohm R."/>
            <person name="Pangilinan J."/>
            <person name="Park H.-J."/>
            <person name="Ramirez L."/>
            <person name="Alfaro M."/>
            <person name="Sun H."/>
            <person name="Tritt A."/>
            <person name="Yoshinaga Y."/>
            <person name="Zwiers L.-H."/>
            <person name="Turgeon B."/>
            <person name="Goodwin S."/>
            <person name="Spatafora J."/>
            <person name="Crous P."/>
            <person name="Grigoriev I."/>
        </authorList>
    </citation>
    <scope>NUCLEOTIDE SEQUENCE</scope>
    <source>
        <strain evidence="3">CBS 262.69</strain>
    </source>
</reference>
<name>A0A6G1HJE8_9PEZI</name>
<evidence type="ECO:0000256" key="1">
    <source>
        <dbReference type="SAM" id="MobiDB-lite"/>
    </source>
</evidence>
<protein>
    <submittedName>
        <fullName evidence="3">Uncharacterized protein</fullName>
    </submittedName>
</protein>
<feature type="transmembrane region" description="Helical" evidence="2">
    <location>
        <begin position="82"/>
        <end position="100"/>
    </location>
</feature>
<evidence type="ECO:0000256" key="2">
    <source>
        <dbReference type="SAM" id="Phobius"/>
    </source>
</evidence>
<keyword evidence="2" id="KW-1133">Transmembrane helix</keyword>
<dbReference type="AlphaFoldDB" id="A0A6G1HJE8"/>
<gene>
    <name evidence="3" type="ORF">EJ06DRAFT_560361</name>
</gene>
<evidence type="ECO:0000313" key="3">
    <source>
        <dbReference type="EMBL" id="KAF2395895.1"/>
    </source>
</evidence>
<dbReference type="EMBL" id="ML996710">
    <property type="protein sequence ID" value="KAF2395895.1"/>
    <property type="molecule type" value="Genomic_DNA"/>
</dbReference>
<organism evidence="3 4">
    <name type="scientific">Trichodelitschia bisporula</name>
    <dbReference type="NCBI Taxonomy" id="703511"/>
    <lineage>
        <taxon>Eukaryota</taxon>
        <taxon>Fungi</taxon>
        <taxon>Dikarya</taxon>
        <taxon>Ascomycota</taxon>
        <taxon>Pezizomycotina</taxon>
        <taxon>Dothideomycetes</taxon>
        <taxon>Dothideomycetes incertae sedis</taxon>
        <taxon>Phaeotrichales</taxon>
        <taxon>Phaeotrichaceae</taxon>
        <taxon>Trichodelitschia</taxon>
    </lineage>
</organism>
<proteinExistence type="predicted"/>
<keyword evidence="2" id="KW-0472">Membrane</keyword>
<keyword evidence="2" id="KW-0812">Transmembrane</keyword>
<sequence>MRTNVSSLQSNTSATSVRPSIIGSKWTAALPAPAPSVGISTSLTGLPCTHASAVFRPPRRRTQSSNNLHPPSDPARHVRRNGAIIMAMLALAMKLLVIVARSGMRRVRNVVDAGAVGELAKVDDVVEVTAERGDVALQPVERESLG</sequence>
<dbReference type="Proteomes" id="UP000799640">
    <property type="component" value="Unassembled WGS sequence"/>
</dbReference>